<dbReference type="Proteomes" id="UP000053447">
    <property type="component" value="Unassembled WGS sequence"/>
</dbReference>
<protein>
    <submittedName>
        <fullName evidence="1">Uncharacterized protein</fullName>
    </submittedName>
</protein>
<sequence>MVSSTYLGINLGFYSSEPLKASENSEYREYHNIKNKQNKVNYFTIDDFIKKITLKKKKKNKKFDSIEKKVNVITKLKNKHFSDQNKQKIILNNQKTNRQEKRKSSKKIKCYQNKRPKKLSYFSSDELNNKSIEMLSDPIIVSSPLAKSKINKRMYLPITAHGKRILIPQKYSLIQKLKNKKEKKKRILPNDNFIFEGFEDISEEYNSTPMYGKLLFKSSDDIIYEKESEIQDLACFVLGKSSLYESEKNHNNC</sequence>
<name>A0A0W4ZFG4_PNEJ7</name>
<dbReference type="RefSeq" id="XP_018228281.1">
    <property type="nucleotide sequence ID" value="XM_018375382.1"/>
</dbReference>
<keyword evidence="2" id="KW-1185">Reference proteome</keyword>
<proteinExistence type="predicted"/>
<evidence type="ECO:0000313" key="1">
    <source>
        <dbReference type="EMBL" id="KTW27125.1"/>
    </source>
</evidence>
<dbReference type="EMBL" id="LFWA01000015">
    <property type="protein sequence ID" value="KTW27125.1"/>
    <property type="molecule type" value="Genomic_DNA"/>
</dbReference>
<dbReference type="OrthoDB" id="5408405at2759"/>
<accession>A0A0W4ZFG4</accession>
<evidence type="ECO:0000313" key="2">
    <source>
        <dbReference type="Proteomes" id="UP000053447"/>
    </source>
</evidence>
<gene>
    <name evidence="1" type="ORF">T551_03119</name>
</gene>
<organism evidence="1 2">
    <name type="scientific">Pneumocystis jirovecii (strain RU7)</name>
    <name type="common">Human pneumocystis pneumonia agent</name>
    <dbReference type="NCBI Taxonomy" id="1408657"/>
    <lineage>
        <taxon>Eukaryota</taxon>
        <taxon>Fungi</taxon>
        <taxon>Dikarya</taxon>
        <taxon>Ascomycota</taxon>
        <taxon>Taphrinomycotina</taxon>
        <taxon>Pneumocystomycetes</taxon>
        <taxon>Pneumocystaceae</taxon>
        <taxon>Pneumocystis</taxon>
    </lineage>
</organism>
<dbReference type="GeneID" id="28941637"/>
<dbReference type="VEuPathDB" id="FungiDB:T551_03119"/>
<reference evidence="2" key="1">
    <citation type="journal article" date="2016" name="Nat. Commun.">
        <title>Genome analysis of three Pneumocystis species reveals adaptation mechanisms to life exclusively in mammalian hosts.</title>
        <authorList>
            <person name="Ma L."/>
            <person name="Chen Z."/>
            <person name="Huang D.W."/>
            <person name="Kutty G."/>
            <person name="Ishihara M."/>
            <person name="Wang H."/>
            <person name="Abouelleil A."/>
            <person name="Bishop L."/>
            <person name="Davey E."/>
            <person name="Deng R."/>
            <person name="Deng X."/>
            <person name="Fan L."/>
            <person name="Fantoni G."/>
            <person name="Fitzgerald M."/>
            <person name="Gogineni E."/>
            <person name="Goldberg J.M."/>
            <person name="Handley G."/>
            <person name="Hu X."/>
            <person name="Huber C."/>
            <person name="Jiao X."/>
            <person name="Jones K."/>
            <person name="Levin J.Z."/>
            <person name="Liu Y."/>
            <person name="Macdonald P."/>
            <person name="Melnikov A."/>
            <person name="Raley C."/>
            <person name="Sassi M."/>
            <person name="Sherman B.T."/>
            <person name="Song X."/>
            <person name="Sykes S."/>
            <person name="Tran B."/>
            <person name="Walsh L."/>
            <person name="Xia Y."/>
            <person name="Yang J."/>
            <person name="Young S."/>
            <person name="Zeng Q."/>
            <person name="Zheng X."/>
            <person name="Stephens R."/>
            <person name="Nusbaum C."/>
            <person name="Birren B.W."/>
            <person name="Azadi P."/>
            <person name="Lempicki R.A."/>
            <person name="Cuomo C.A."/>
            <person name="Kovacs J.A."/>
        </authorList>
    </citation>
    <scope>NUCLEOTIDE SEQUENCE [LARGE SCALE GENOMIC DNA]</scope>
    <source>
        <strain evidence="2">RU7</strain>
    </source>
</reference>
<dbReference type="AlphaFoldDB" id="A0A0W4ZFG4"/>
<comment type="caution">
    <text evidence="1">The sequence shown here is derived from an EMBL/GenBank/DDBJ whole genome shotgun (WGS) entry which is preliminary data.</text>
</comment>